<dbReference type="Proteomes" id="UP000191522">
    <property type="component" value="Unassembled WGS sequence"/>
</dbReference>
<keyword evidence="2" id="KW-1185">Reference proteome</keyword>
<protein>
    <submittedName>
        <fullName evidence="1">Uncharacterized protein</fullName>
    </submittedName>
</protein>
<sequence>MTLNVEENTKLTLTLLRLPHPHRVALLSCLTSPPLLSDGKTVRFDYWEIQIRHKLRGNADHFLTPDDRIYYVSSRTEGKAQLHVQPRMKTGASNPYGDADDMIRHLESVFSNPNRVAEALHEYNCLTMKPKDDFNDFLADFVRLAEEAKRPEDDRLRGLHSKLPSMLQTQSMYLLDDPNVNFA</sequence>
<dbReference type="EMBL" id="MDYL01000002">
    <property type="protein sequence ID" value="OQD77691.1"/>
    <property type="molecule type" value="Genomic_DNA"/>
</dbReference>
<name>A0A1V6PL10_PENDC</name>
<accession>A0A1V6PL10</accession>
<evidence type="ECO:0000313" key="2">
    <source>
        <dbReference type="Proteomes" id="UP000191522"/>
    </source>
</evidence>
<evidence type="ECO:0000313" key="1">
    <source>
        <dbReference type="EMBL" id="OQD77691.1"/>
    </source>
</evidence>
<comment type="caution">
    <text evidence="1">The sequence shown here is derived from an EMBL/GenBank/DDBJ whole genome shotgun (WGS) entry which is preliminary data.</text>
</comment>
<dbReference type="STRING" id="69771.A0A1V6PL10"/>
<organism evidence="1 2">
    <name type="scientific">Penicillium decumbens</name>
    <dbReference type="NCBI Taxonomy" id="69771"/>
    <lineage>
        <taxon>Eukaryota</taxon>
        <taxon>Fungi</taxon>
        <taxon>Dikarya</taxon>
        <taxon>Ascomycota</taxon>
        <taxon>Pezizomycotina</taxon>
        <taxon>Eurotiomycetes</taxon>
        <taxon>Eurotiomycetidae</taxon>
        <taxon>Eurotiales</taxon>
        <taxon>Aspergillaceae</taxon>
        <taxon>Penicillium</taxon>
    </lineage>
</organism>
<gene>
    <name evidence="1" type="ORF">PENDEC_c002G01036</name>
</gene>
<dbReference type="OrthoDB" id="4365667at2759"/>
<proteinExistence type="predicted"/>
<reference evidence="2" key="1">
    <citation type="journal article" date="2017" name="Nat. Microbiol.">
        <title>Global analysis of biosynthetic gene clusters reveals vast potential of secondary metabolite production in Penicillium species.</title>
        <authorList>
            <person name="Nielsen J.C."/>
            <person name="Grijseels S."/>
            <person name="Prigent S."/>
            <person name="Ji B."/>
            <person name="Dainat J."/>
            <person name="Nielsen K.F."/>
            <person name="Frisvad J.C."/>
            <person name="Workman M."/>
            <person name="Nielsen J."/>
        </authorList>
    </citation>
    <scope>NUCLEOTIDE SEQUENCE [LARGE SCALE GENOMIC DNA]</scope>
    <source>
        <strain evidence="2">IBT 11843</strain>
    </source>
</reference>
<dbReference type="AlphaFoldDB" id="A0A1V6PL10"/>
<dbReference type="OMA" id="HHRMEAD"/>